<dbReference type="Gene3D" id="3.40.250.10">
    <property type="entry name" value="Rhodanese-like domain"/>
    <property type="match status" value="1"/>
</dbReference>
<dbReference type="PANTHER" id="PTHR30401:SF0">
    <property type="entry name" value="TRNA 2-SELENOURIDINE SYNTHASE"/>
    <property type="match status" value="1"/>
</dbReference>
<dbReference type="Pfam" id="PF26341">
    <property type="entry name" value="AAA_SelU"/>
    <property type="match status" value="1"/>
</dbReference>
<dbReference type="PROSITE" id="PS50206">
    <property type="entry name" value="RHODANESE_3"/>
    <property type="match status" value="1"/>
</dbReference>
<dbReference type="GO" id="GO:0002098">
    <property type="term" value="P:tRNA wobble uridine modification"/>
    <property type="evidence" value="ECO:0007669"/>
    <property type="project" value="InterPro"/>
</dbReference>
<dbReference type="SMART" id="SM00450">
    <property type="entry name" value="RHOD"/>
    <property type="match status" value="1"/>
</dbReference>
<dbReference type="InterPro" id="IPR036873">
    <property type="entry name" value="Rhodanese-like_dom_sf"/>
</dbReference>
<dbReference type="Proteomes" id="UP000037997">
    <property type="component" value="Unassembled WGS sequence"/>
</dbReference>
<accession>A0A0N1EAZ0</accession>
<dbReference type="NCBIfam" id="NF008752">
    <property type="entry name" value="PRK11784.1-4"/>
    <property type="match status" value="1"/>
</dbReference>
<dbReference type="NCBIfam" id="NF008750">
    <property type="entry name" value="PRK11784.1-2"/>
    <property type="match status" value="1"/>
</dbReference>
<gene>
    <name evidence="2" type="ORF">HPU229334_11910</name>
</gene>
<comment type="caution">
    <text evidence="2">The sequence shown here is derived from an EMBL/GenBank/DDBJ whole genome shotgun (WGS) entry which is preliminary data.</text>
</comment>
<dbReference type="EMBL" id="JNOC01000079">
    <property type="protein sequence ID" value="KPH54955.1"/>
    <property type="molecule type" value="Genomic_DNA"/>
</dbReference>
<dbReference type="STRING" id="35818.HPU229336_06245"/>
<keyword evidence="1" id="KW-0711">Selenium</keyword>
<dbReference type="Gene3D" id="3.40.50.300">
    <property type="entry name" value="P-loop containing nucleotide triphosphate hydrolases"/>
    <property type="match status" value="1"/>
</dbReference>
<evidence type="ECO:0000256" key="1">
    <source>
        <dbReference type="ARBA" id="ARBA00023266"/>
    </source>
</evidence>
<name>A0A0N1EAZ0_9HELI</name>
<dbReference type="InterPro" id="IPR001763">
    <property type="entry name" value="Rhodanese-like_dom"/>
</dbReference>
<evidence type="ECO:0000313" key="3">
    <source>
        <dbReference type="Proteomes" id="UP000037997"/>
    </source>
</evidence>
<dbReference type="AlphaFoldDB" id="A0A0N1EAZ0"/>
<proteinExistence type="predicted"/>
<dbReference type="InterPro" id="IPR027417">
    <property type="entry name" value="P-loop_NTPase"/>
</dbReference>
<reference evidence="2 3" key="1">
    <citation type="submission" date="2014-06" db="EMBL/GenBank/DDBJ databases">
        <title>Helicobacter pullorum isolates in fresh chicken meat - phenotypic and genotypic features.</title>
        <authorList>
            <person name="Borges V."/>
            <person name="Santos A."/>
            <person name="Correia C.B."/>
            <person name="Saraiva M."/>
            <person name="Menard A."/>
            <person name="Vieira L."/>
            <person name="Sampaio D.A."/>
            <person name="Gomes J.P."/>
            <person name="Oleastro M."/>
        </authorList>
    </citation>
    <scope>NUCLEOTIDE SEQUENCE [LARGE SCALE GENOMIC DNA]</scope>
    <source>
        <strain evidence="2 3">229334/12</strain>
    </source>
</reference>
<dbReference type="InterPro" id="IPR058840">
    <property type="entry name" value="AAA_SelU"/>
</dbReference>
<dbReference type="GO" id="GO:0043828">
    <property type="term" value="F:tRNA 2-selenouridine synthase activity"/>
    <property type="evidence" value="ECO:0007669"/>
    <property type="project" value="InterPro"/>
</dbReference>
<sequence length="335" mass="38419">MNQTLPIDDFLAQKFSTIIDVRSPKEYEHSHIPNAINFPVLNDEEFQQIGTLYKKDSFNAKILGASFVCKNISHHLLNLKHQITPARPFGIYCARGGMRSNSFGIVLKNIGYRVVVLKGGYKSYRTEVTQTLQDKPNHNFITLIGPTGSGKSEIIHAFDDSLDIEGIARHLGSSFGGIYGMQPSVKMFQNLLFERLKSLTNSPFVLVEGESKKLGNLILPSPLYQAYHNAPKILILSPLEQRIQRIVAQYGKISQDFFKNSMQKIAPFMKKQFWQEAQEAFLRRDLQKVAEILLVEYYDKVYKKESFKSVIYYQNTTQVIEEIKAFAKEFYKIKE</sequence>
<dbReference type="PANTHER" id="PTHR30401">
    <property type="entry name" value="TRNA 2-SELENOURIDINE SYNTHASE"/>
    <property type="match status" value="1"/>
</dbReference>
<dbReference type="RefSeq" id="WP_005023381.1">
    <property type="nucleotide sequence ID" value="NZ_CABKNZ010000039.1"/>
</dbReference>
<dbReference type="OrthoDB" id="285281at2"/>
<dbReference type="Pfam" id="PF00581">
    <property type="entry name" value="Rhodanese"/>
    <property type="match status" value="1"/>
</dbReference>
<protein>
    <submittedName>
        <fullName evidence="2">tRNA 2-selenouridine synthase</fullName>
    </submittedName>
</protein>
<dbReference type="InterPro" id="IPR017582">
    <property type="entry name" value="SelU"/>
</dbReference>
<dbReference type="NCBIfam" id="TIGR03167">
    <property type="entry name" value="tRNA_sel_U_synt"/>
    <property type="match status" value="1"/>
</dbReference>
<dbReference type="SUPFAM" id="SSF52821">
    <property type="entry name" value="Rhodanese/Cell cycle control phosphatase"/>
    <property type="match status" value="1"/>
</dbReference>
<organism evidence="2 3">
    <name type="scientific">Helicobacter pullorum</name>
    <dbReference type="NCBI Taxonomy" id="35818"/>
    <lineage>
        <taxon>Bacteria</taxon>
        <taxon>Pseudomonadati</taxon>
        <taxon>Campylobacterota</taxon>
        <taxon>Epsilonproteobacteria</taxon>
        <taxon>Campylobacterales</taxon>
        <taxon>Helicobacteraceae</taxon>
        <taxon>Helicobacter</taxon>
    </lineage>
</organism>
<dbReference type="SUPFAM" id="SSF52540">
    <property type="entry name" value="P-loop containing nucleoside triphosphate hydrolases"/>
    <property type="match status" value="1"/>
</dbReference>
<dbReference type="PATRIC" id="fig|35818.11.peg.2359"/>
<evidence type="ECO:0000313" key="2">
    <source>
        <dbReference type="EMBL" id="KPH54955.1"/>
    </source>
</evidence>